<dbReference type="Gene3D" id="3.40.30.10">
    <property type="entry name" value="Glutaredoxin"/>
    <property type="match status" value="1"/>
</dbReference>
<accession>A0A0J6WY04</accession>
<dbReference type="PATRIC" id="fig|1122219.3.peg.754"/>
<reference evidence="1 2" key="1">
    <citation type="submission" date="2015-06" db="EMBL/GenBank/DDBJ databases">
        <title>Draft genome sequence of beer spoilage bacterium Megasphaera cerevisiae type strain 20462.</title>
        <authorList>
            <person name="Kutumbaka K."/>
            <person name="Pasmowitz J."/>
            <person name="Mategko J."/>
            <person name="Reyes D."/>
            <person name="Friedrich A."/>
            <person name="Han S."/>
            <person name="Martens-Habbena W."/>
            <person name="Neal-McKinney J."/>
            <person name="Janagama H.K."/>
            <person name="Nadala C."/>
            <person name="Samadpour M."/>
        </authorList>
    </citation>
    <scope>NUCLEOTIDE SEQUENCE [LARGE SCALE GENOMIC DNA]</scope>
    <source>
        <strain evidence="1 2">DSM 20462</strain>
    </source>
</reference>
<dbReference type="CDD" id="cd01659">
    <property type="entry name" value="TRX_superfamily"/>
    <property type="match status" value="1"/>
</dbReference>
<dbReference type="Proteomes" id="UP000036503">
    <property type="component" value="Unassembled WGS sequence"/>
</dbReference>
<dbReference type="RefSeq" id="WP_048514008.1">
    <property type="nucleotide sequence ID" value="NZ_FUXD01000022.1"/>
</dbReference>
<evidence type="ECO:0000313" key="2">
    <source>
        <dbReference type="Proteomes" id="UP000036503"/>
    </source>
</evidence>
<name>A0A0J6WY04_9FIRM</name>
<proteinExistence type="predicted"/>
<dbReference type="AlphaFoldDB" id="A0A0J6WY04"/>
<sequence length="92" mass="10624">MKTITAFYLNGCPYCRNARAAIQELIEENPVYGTVPVEWYEETEHPDVVKGHSYYYVPSMFIGTERFYEAQPGQSYDEIKGHVKAVLDQAIR</sequence>
<comment type="caution">
    <text evidence="1">The sequence shown here is derived from an EMBL/GenBank/DDBJ whole genome shotgun (WGS) entry which is preliminary data.</text>
</comment>
<dbReference type="STRING" id="39029.BSR42_06005"/>
<dbReference type="InParanoid" id="A0A0J6WY04"/>
<evidence type="ECO:0000313" key="1">
    <source>
        <dbReference type="EMBL" id="KMO86737.1"/>
    </source>
</evidence>
<gene>
    <name evidence="1" type="ORF">AB840_06395</name>
</gene>
<dbReference type="OrthoDB" id="5348456at2"/>
<keyword evidence="2" id="KW-1185">Reference proteome</keyword>
<dbReference type="SUPFAM" id="SSF52833">
    <property type="entry name" value="Thioredoxin-like"/>
    <property type="match status" value="1"/>
</dbReference>
<dbReference type="PROSITE" id="PS51354">
    <property type="entry name" value="GLUTAREDOXIN_2"/>
    <property type="match status" value="1"/>
</dbReference>
<protein>
    <submittedName>
        <fullName evidence="1">Glutaredoxin</fullName>
    </submittedName>
</protein>
<dbReference type="EMBL" id="LEKT01000016">
    <property type="protein sequence ID" value="KMO86737.1"/>
    <property type="molecule type" value="Genomic_DNA"/>
</dbReference>
<dbReference type="InterPro" id="IPR036249">
    <property type="entry name" value="Thioredoxin-like_sf"/>
</dbReference>
<organism evidence="1 2">
    <name type="scientific">Megasphaera cerevisiae DSM 20462</name>
    <dbReference type="NCBI Taxonomy" id="1122219"/>
    <lineage>
        <taxon>Bacteria</taxon>
        <taxon>Bacillati</taxon>
        <taxon>Bacillota</taxon>
        <taxon>Negativicutes</taxon>
        <taxon>Veillonellales</taxon>
        <taxon>Veillonellaceae</taxon>
        <taxon>Megasphaera</taxon>
    </lineage>
</organism>